<reference evidence="2 3" key="1">
    <citation type="submission" date="2020-08" db="EMBL/GenBank/DDBJ databases">
        <title>Genomic Encyclopedia of Type Strains, Phase IV (KMG-V): Genome sequencing to study the core and pangenomes of soil and plant-associated prokaryotes.</title>
        <authorList>
            <person name="Whitman W."/>
        </authorList>
    </citation>
    <scope>NUCLEOTIDE SEQUENCE [LARGE SCALE GENOMIC DNA]</scope>
    <source>
        <strain evidence="2 3">X5P2</strain>
    </source>
</reference>
<evidence type="ECO:0000313" key="2">
    <source>
        <dbReference type="EMBL" id="MBB5331648.1"/>
    </source>
</evidence>
<dbReference type="EMBL" id="JACHEB010000017">
    <property type="protein sequence ID" value="MBB5331648.1"/>
    <property type="molecule type" value="Genomic_DNA"/>
</dbReference>
<keyword evidence="3" id="KW-1185">Reference proteome</keyword>
<name>A0A9X0QJY2_9BACT</name>
<keyword evidence="1" id="KW-1133">Transmembrane helix</keyword>
<keyword evidence="1" id="KW-0812">Transmembrane</keyword>
<keyword evidence="1" id="KW-0472">Membrane</keyword>
<proteinExistence type="predicted"/>
<accession>A0A9X0QJY2</accession>
<feature type="transmembrane region" description="Helical" evidence="1">
    <location>
        <begin position="12"/>
        <end position="33"/>
    </location>
</feature>
<evidence type="ECO:0000313" key="3">
    <source>
        <dbReference type="Proteomes" id="UP000535182"/>
    </source>
</evidence>
<sequence length="45" mass="5157">MHNDDSMKVKIRQAAVVGTLLGILTISFLPLHYKYLIHTKGWLHP</sequence>
<organism evidence="2 3">
    <name type="scientific">Tunturiibacter gelidiferens</name>
    <dbReference type="NCBI Taxonomy" id="3069689"/>
    <lineage>
        <taxon>Bacteria</taxon>
        <taxon>Pseudomonadati</taxon>
        <taxon>Acidobacteriota</taxon>
        <taxon>Terriglobia</taxon>
        <taxon>Terriglobales</taxon>
        <taxon>Acidobacteriaceae</taxon>
        <taxon>Tunturiibacter</taxon>
    </lineage>
</organism>
<dbReference type="Proteomes" id="UP000535182">
    <property type="component" value="Unassembled WGS sequence"/>
</dbReference>
<protein>
    <submittedName>
        <fullName evidence="2">Uncharacterized protein</fullName>
    </submittedName>
</protein>
<gene>
    <name evidence="2" type="ORF">HDF14_005297</name>
</gene>
<dbReference type="AlphaFoldDB" id="A0A9X0QJY2"/>
<evidence type="ECO:0000256" key="1">
    <source>
        <dbReference type="SAM" id="Phobius"/>
    </source>
</evidence>
<comment type="caution">
    <text evidence="2">The sequence shown here is derived from an EMBL/GenBank/DDBJ whole genome shotgun (WGS) entry which is preliminary data.</text>
</comment>